<dbReference type="GO" id="GO:0003723">
    <property type="term" value="F:RNA binding"/>
    <property type="evidence" value="ECO:0007669"/>
    <property type="project" value="UniProtKB-KW"/>
</dbReference>
<accession>A0AA38VKE5</accession>
<dbReference type="InterPro" id="IPR001253">
    <property type="entry name" value="TIF_eIF-1A"/>
</dbReference>
<dbReference type="InterPro" id="IPR039294">
    <property type="entry name" value="EIF1AD"/>
</dbReference>
<feature type="region of interest" description="Disordered" evidence="3">
    <location>
        <begin position="1"/>
        <end position="22"/>
    </location>
</feature>
<dbReference type="EMBL" id="JANBVN010000155">
    <property type="protein sequence ID" value="KAJ9137763.1"/>
    <property type="molecule type" value="Genomic_DNA"/>
</dbReference>
<dbReference type="Proteomes" id="UP001174691">
    <property type="component" value="Unassembled WGS sequence"/>
</dbReference>
<evidence type="ECO:0000256" key="2">
    <source>
        <dbReference type="ARBA" id="ARBA00022884"/>
    </source>
</evidence>
<dbReference type="InterPro" id="IPR006196">
    <property type="entry name" value="RNA-binding_domain_S1_IF1"/>
</dbReference>
<dbReference type="PANTHER" id="PTHR21641:SF0">
    <property type="entry name" value="RNA-BINDING PROTEIN EIF1AD-RELATED"/>
    <property type="match status" value="1"/>
</dbReference>
<dbReference type="GO" id="GO:0003743">
    <property type="term" value="F:translation initiation factor activity"/>
    <property type="evidence" value="ECO:0007669"/>
    <property type="project" value="InterPro"/>
</dbReference>
<dbReference type="GO" id="GO:0005634">
    <property type="term" value="C:nucleus"/>
    <property type="evidence" value="ECO:0007669"/>
    <property type="project" value="TreeGrafter"/>
</dbReference>
<sequence>MGRPKRSVQAAAEDTLNPPDELTPAQSIARVVKAEGNNLYTCELPNKKTVVLELEPKFRNTVWLKRGGYVLIDVGSAEERKSGSRVVGEIINVVRDEKLWRKQAYWPKEFEKRTYDQTDDEDESVVGKMPPSDSEEEEIEE</sequence>
<evidence type="ECO:0000256" key="1">
    <source>
        <dbReference type="ARBA" id="ARBA00007340"/>
    </source>
</evidence>
<comment type="similarity">
    <text evidence="1">Belongs to the EIF1AD family.</text>
</comment>
<evidence type="ECO:0000313" key="5">
    <source>
        <dbReference type="EMBL" id="KAJ9137763.1"/>
    </source>
</evidence>
<comment type="caution">
    <text evidence="5">The sequence shown here is derived from an EMBL/GenBank/DDBJ whole genome shotgun (WGS) entry which is preliminary data.</text>
</comment>
<evidence type="ECO:0000313" key="6">
    <source>
        <dbReference type="Proteomes" id="UP001174691"/>
    </source>
</evidence>
<evidence type="ECO:0000256" key="3">
    <source>
        <dbReference type="SAM" id="MobiDB-lite"/>
    </source>
</evidence>
<dbReference type="PANTHER" id="PTHR21641">
    <property type="entry name" value="TRANSLATION INITIATION FACTOR-RELATED"/>
    <property type="match status" value="1"/>
</dbReference>
<name>A0AA38VKE5_9PEZI</name>
<dbReference type="SUPFAM" id="SSF50249">
    <property type="entry name" value="Nucleic acid-binding proteins"/>
    <property type="match status" value="1"/>
</dbReference>
<reference evidence="5" key="1">
    <citation type="submission" date="2022-07" db="EMBL/GenBank/DDBJ databases">
        <title>Fungi with potential for degradation of polypropylene.</title>
        <authorList>
            <person name="Gostincar C."/>
        </authorList>
    </citation>
    <scope>NUCLEOTIDE SEQUENCE</scope>
    <source>
        <strain evidence="5">EXF-13287</strain>
    </source>
</reference>
<feature type="domain" description="S1-like" evidence="4">
    <location>
        <begin position="26"/>
        <end position="92"/>
    </location>
</feature>
<keyword evidence="6" id="KW-1185">Reference proteome</keyword>
<dbReference type="SMART" id="SM00652">
    <property type="entry name" value="eIF1a"/>
    <property type="match status" value="1"/>
</dbReference>
<dbReference type="Pfam" id="PF01176">
    <property type="entry name" value="eIF-1a"/>
    <property type="match status" value="1"/>
</dbReference>
<dbReference type="AlphaFoldDB" id="A0AA38VKE5"/>
<feature type="region of interest" description="Disordered" evidence="3">
    <location>
        <begin position="111"/>
        <end position="141"/>
    </location>
</feature>
<dbReference type="InterPro" id="IPR012340">
    <property type="entry name" value="NA-bd_OB-fold"/>
</dbReference>
<organism evidence="5 6">
    <name type="scientific">Coniochaeta hoffmannii</name>
    <dbReference type="NCBI Taxonomy" id="91930"/>
    <lineage>
        <taxon>Eukaryota</taxon>
        <taxon>Fungi</taxon>
        <taxon>Dikarya</taxon>
        <taxon>Ascomycota</taxon>
        <taxon>Pezizomycotina</taxon>
        <taxon>Sordariomycetes</taxon>
        <taxon>Sordariomycetidae</taxon>
        <taxon>Coniochaetales</taxon>
        <taxon>Coniochaetaceae</taxon>
        <taxon>Coniochaeta</taxon>
    </lineage>
</organism>
<protein>
    <submittedName>
        <fullName evidence="5">Nucleic acid-binding protein</fullName>
    </submittedName>
</protein>
<evidence type="ECO:0000259" key="4">
    <source>
        <dbReference type="Pfam" id="PF01176"/>
    </source>
</evidence>
<gene>
    <name evidence="5" type="ORF">NKR19_g8109</name>
</gene>
<dbReference type="Gene3D" id="2.40.50.140">
    <property type="entry name" value="Nucleic acid-binding proteins"/>
    <property type="match status" value="1"/>
</dbReference>
<keyword evidence="2" id="KW-0694">RNA-binding</keyword>
<proteinExistence type="inferred from homology"/>